<dbReference type="SFLD" id="SFLDF00319">
    <property type="entry name" value="Fe_hydrogenase_maturase_(HydG"/>
    <property type="match status" value="1"/>
</dbReference>
<dbReference type="SFLD" id="SFLDS00029">
    <property type="entry name" value="Radical_SAM"/>
    <property type="match status" value="1"/>
</dbReference>
<feature type="domain" description="Biotin and thiamin synthesis-associated" evidence="7">
    <location>
        <begin position="319"/>
        <end position="428"/>
    </location>
</feature>
<dbReference type="OrthoDB" id="10261561at2759"/>
<evidence type="ECO:0000313" key="8">
    <source>
        <dbReference type="EMBL" id="AFV80055.1"/>
    </source>
</evidence>
<reference evidence="9 10" key="2">
    <citation type="journal article" date="2014" name="PLoS Genet.">
        <title>The Genome of Spironucleus salmonicida Highlights a Fish Pathogen Adapted to Fluctuating Environments.</title>
        <authorList>
            <person name="Xu F."/>
            <person name="Jerlstrom-Hultqvist J."/>
            <person name="Einarsson E."/>
            <person name="Astvaldsson A."/>
            <person name="Svard S.G."/>
            <person name="Andersson J.O."/>
        </authorList>
    </citation>
    <scope>NUCLEOTIDE SEQUENCE</scope>
    <source>
        <strain evidence="10">ATCC 50377</strain>
    </source>
</reference>
<reference evidence="8" key="1">
    <citation type="journal article" date="2013" name="Nat. Commun.">
        <title>Hydrogenosomes in the diplomonad Spironucleus salmonicida.</title>
        <authorList>
            <person name="Jerlstrom-Hultqvist J."/>
            <person name="Einarsson E."/>
            <person name="Xu F."/>
            <person name="Hjort K."/>
            <person name="Ek B."/>
            <person name="Steinhauf D."/>
            <person name="Hultenby K."/>
            <person name="Bergquist J."/>
            <person name="Andersson J.O."/>
            <person name="Svard S.G."/>
        </authorList>
    </citation>
    <scope>NUCLEOTIDE SEQUENCE</scope>
    <source>
        <strain evidence="8">ATCC 50377</strain>
    </source>
</reference>
<evidence type="ECO:0000313" key="9">
    <source>
        <dbReference type="EMBL" id="EST42561.1"/>
    </source>
</evidence>
<dbReference type="GO" id="GO:0042364">
    <property type="term" value="P:water-soluble vitamin biosynthetic process"/>
    <property type="evidence" value="ECO:0007669"/>
    <property type="project" value="UniProtKB-ARBA"/>
</dbReference>
<dbReference type="GO" id="GO:0003824">
    <property type="term" value="F:catalytic activity"/>
    <property type="evidence" value="ECO:0007669"/>
    <property type="project" value="InterPro"/>
</dbReference>
<dbReference type="SFLD" id="SFLDG01060">
    <property type="entry name" value="BATS_domain_containing"/>
    <property type="match status" value="1"/>
</dbReference>
<keyword evidence="3" id="KW-0949">S-adenosyl-L-methionine</keyword>
<dbReference type="AlphaFoldDB" id="K7REK4"/>
<evidence type="ECO:0000256" key="3">
    <source>
        <dbReference type="ARBA" id="ARBA00022691"/>
    </source>
</evidence>
<proteinExistence type="predicted"/>
<dbReference type="EMBL" id="KI546159">
    <property type="protein sequence ID" value="EST42561.1"/>
    <property type="molecule type" value="Genomic_DNA"/>
</dbReference>
<evidence type="ECO:0000256" key="4">
    <source>
        <dbReference type="ARBA" id="ARBA00022723"/>
    </source>
</evidence>
<dbReference type="InterPro" id="IPR024007">
    <property type="entry name" value="FeFe-hyd_mat_HydG"/>
</dbReference>
<evidence type="ECO:0000256" key="5">
    <source>
        <dbReference type="ARBA" id="ARBA00023004"/>
    </source>
</evidence>
<dbReference type="InterPro" id="IPR010722">
    <property type="entry name" value="BATS_dom"/>
</dbReference>
<dbReference type="GO" id="GO:0046872">
    <property type="term" value="F:metal ion binding"/>
    <property type="evidence" value="ECO:0007669"/>
    <property type="project" value="UniProtKB-KW"/>
</dbReference>
<dbReference type="SFLD" id="SFLDG01081">
    <property type="entry name" value="cleavage_of_the_Ca-Cb_bond_in"/>
    <property type="match status" value="1"/>
</dbReference>
<organism evidence="8">
    <name type="scientific">Spironucleus salmonicida</name>
    <dbReference type="NCBI Taxonomy" id="348837"/>
    <lineage>
        <taxon>Eukaryota</taxon>
        <taxon>Metamonada</taxon>
        <taxon>Diplomonadida</taxon>
        <taxon>Hexamitidae</taxon>
        <taxon>Hexamitinae</taxon>
        <taxon>Spironucleus</taxon>
    </lineage>
</organism>
<keyword evidence="8" id="KW-0377">Hydrogenosome</keyword>
<dbReference type="PANTHER" id="PTHR43583:SF2">
    <property type="entry name" value="THIAZOLE BIOSYNTHESIS PROTEIN"/>
    <property type="match status" value="1"/>
</dbReference>
<keyword evidence="4" id="KW-0479">Metal-binding</keyword>
<comment type="cofactor">
    <cofactor evidence="1">
        <name>[4Fe-4S] cluster</name>
        <dbReference type="ChEBI" id="CHEBI:49883"/>
    </cofactor>
</comment>
<sequence length="518" mass="58214">MHQYNMPKYAETYKFTGSWWSPEKEALYLPTANTIVNQGEIFKVLEQGKKKSDDAAYIANVIDAALDRASLKSKAACELKDEFVQGLKLEEASALLNCDYKKHPELREKLYAAALDVKRRIYGDRVVLFAPIYTANFCSNSCLYCGFRGANAELERVAVSDKELSLDVEALLEEGHKRAVMLCGEHPRYKFDDFLRQVNVAGDVRDSKGSDLRRINVEIPPLSLHDFKRLKNEGNKVGTFLNFQETYHKPSYEKFHESGPKADYQNRISVFHRSLLGGLDDIGLGVLYGLYDYKFDTLAMIAHANHLNDTMGVGPHTISVPRIRPANNAPVSENVPYPVNDDQFKDLVAILRLSVPYTGMILSTRENQQMRKDLLNLGISQLSAGSATDPGGYAARKGNKKSTAQFSLEDERPLQDVVQSLIEDGFLPSQCTSCYGLGRTGETFMSWAKTGDIQNYCLPNSLITLQEYMEDYGSKEVKNLGAKLIKEQLEVIDDKKRLKATKNILKQVKESGLRGKLF</sequence>
<keyword evidence="5" id="KW-0408">Iron</keyword>
<dbReference type="GO" id="GO:0044272">
    <property type="term" value="P:sulfur compound biosynthetic process"/>
    <property type="evidence" value="ECO:0007669"/>
    <property type="project" value="UniProtKB-ARBA"/>
</dbReference>
<dbReference type="InterPro" id="IPR007197">
    <property type="entry name" value="rSAM"/>
</dbReference>
<dbReference type="InterPro" id="IPR058240">
    <property type="entry name" value="rSAM_sf"/>
</dbReference>
<evidence type="ECO:0000313" key="10">
    <source>
        <dbReference type="EMBL" id="KAH0570029.1"/>
    </source>
</evidence>
<dbReference type="InterPro" id="IPR034428">
    <property type="entry name" value="ThiH/NoCL/HydG-like"/>
</dbReference>
<dbReference type="Proteomes" id="UP000018208">
    <property type="component" value="Unassembled WGS sequence"/>
</dbReference>
<gene>
    <name evidence="8" type="ORF">SS50377_17876</name>
    <name evidence="10" type="ORF">SS50377_28003</name>
</gene>
<evidence type="ECO:0000256" key="2">
    <source>
        <dbReference type="ARBA" id="ARBA00022485"/>
    </source>
</evidence>
<evidence type="ECO:0000313" key="11">
    <source>
        <dbReference type="Proteomes" id="UP000018208"/>
    </source>
</evidence>
<dbReference type="InterPro" id="IPR013785">
    <property type="entry name" value="Aldolase_TIM"/>
</dbReference>
<dbReference type="PANTHER" id="PTHR43583">
    <property type="entry name" value="2-IMINOACETATE SYNTHASE"/>
    <property type="match status" value="1"/>
</dbReference>
<dbReference type="EMBL" id="JX549080">
    <property type="protein sequence ID" value="AFV80055.1"/>
    <property type="molecule type" value="Genomic_DNA"/>
</dbReference>
<keyword evidence="2" id="KW-0004">4Fe-4S</keyword>
<protein>
    <submittedName>
        <fullName evidence="8">FeFe-hydrogenase assembly protein HydG</fullName>
    </submittedName>
    <submittedName>
        <fullName evidence="9">[FeFe]-hydrogenase assembly protein HydG</fullName>
    </submittedName>
</protein>
<evidence type="ECO:0000259" key="7">
    <source>
        <dbReference type="SMART" id="SM00876"/>
    </source>
</evidence>
<geneLocation type="hydrogenosome" evidence="8"/>
<dbReference type="SUPFAM" id="SSF102114">
    <property type="entry name" value="Radical SAM enzymes"/>
    <property type="match status" value="1"/>
</dbReference>
<accession>K7REK4</accession>
<dbReference type="SMART" id="SM00876">
    <property type="entry name" value="BATS"/>
    <property type="match status" value="1"/>
</dbReference>
<keyword evidence="6" id="KW-0411">Iron-sulfur</keyword>
<dbReference type="GO" id="GO:0051539">
    <property type="term" value="F:4 iron, 4 sulfur cluster binding"/>
    <property type="evidence" value="ECO:0007669"/>
    <property type="project" value="UniProtKB-KW"/>
</dbReference>
<dbReference type="EMBL" id="AUWU02000008">
    <property type="protein sequence ID" value="KAH0570029.1"/>
    <property type="molecule type" value="Genomic_DNA"/>
</dbReference>
<evidence type="ECO:0000256" key="1">
    <source>
        <dbReference type="ARBA" id="ARBA00001966"/>
    </source>
</evidence>
<dbReference type="Gene3D" id="3.20.20.70">
    <property type="entry name" value="Aldolase class I"/>
    <property type="match status" value="1"/>
</dbReference>
<dbReference type="VEuPathDB" id="GiardiaDB:SS50377_28003"/>
<name>K7REK4_9EUKA</name>
<dbReference type="NCBIfam" id="TIGR03955">
    <property type="entry name" value="rSAM_HydG"/>
    <property type="match status" value="1"/>
</dbReference>
<reference evidence="10" key="3">
    <citation type="submission" date="2020-12" db="EMBL/GenBank/DDBJ databases">
        <title>New Spironucleus salmonicida genome in near-complete chromosomes.</title>
        <authorList>
            <person name="Xu F."/>
            <person name="Kurt Z."/>
            <person name="Jimenez-Gonzalez A."/>
            <person name="Astvaldsson A."/>
            <person name="Andersson J.O."/>
            <person name="Svard S.G."/>
        </authorList>
    </citation>
    <scope>NUCLEOTIDE SEQUENCE</scope>
    <source>
        <strain evidence="10">ATCC 50377</strain>
    </source>
</reference>
<evidence type="ECO:0000256" key="6">
    <source>
        <dbReference type="ARBA" id="ARBA00023014"/>
    </source>
</evidence>
<keyword evidence="11" id="KW-1185">Reference proteome</keyword>
<dbReference type="Pfam" id="PF06968">
    <property type="entry name" value="BATS"/>
    <property type="match status" value="1"/>
</dbReference>